<feature type="domain" description="Chromo" evidence="8">
    <location>
        <begin position="261"/>
        <end position="326"/>
    </location>
</feature>
<dbReference type="GO" id="GO:0000785">
    <property type="term" value="C:chromatin"/>
    <property type="evidence" value="ECO:0007669"/>
    <property type="project" value="TreeGrafter"/>
</dbReference>
<evidence type="ECO:0000256" key="7">
    <source>
        <dbReference type="SAM" id="MobiDB-lite"/>
    </source>
</evidence>
<dbReference type="GO" id="GO:0003677">
    <property type="term" value="F:DNA binding"/>
    <property type="evidence" value="ECO:0007669"/>
    <property type="project" value="TreeGrafter"/>
</dbReference>
<dbReference type="SMART" id="SM00298">
    <property type="entry name" value="CHROMO"/>
    <property type="match status" value="2"/>
</dbReference>
<feature type="compositionally biased region" description="Basic residues" evidence="7">
    <location>
        <begin position="84"/>
        <end position="99"/>
    </location>
</feature>
<dbReference type="InterPro" id="IPR038718">
    <property type="entry name" value="SNF2-like_sf"/>
</dbReference>
<dbReference type="AlphaFoldDB" id="A0AAW0GAY2"/>
<dbReference type="GO" id="GO:0034728">
    <property type="term" value="P:nucleosome organization"/>
    <property type="evidence" value="ECO:0007669"/>
    <property type="project" value="TreeGrafter"/>
</dbReference>
<dbReference type="InterPro" id="IPR000953">
    <property type="entry name" value="Chromo/chromo_shadow_dom"/>
</dbReference>
<sequence length="417" mass="49368">MVKPYIPQEASQNPELYGLRRSHRERRGASIVESDDSDDDDLRPKKKSKRNAAAQDYEDEEEDDDEDDFDDDDDDEFMLDNKKRNSKKSSKKSLKKSKKPSLSSVPQEVRFSSRNSKQVNYVVDYEDDEDLLESGPEFDENDDEANGDYYYYQQAVEAEDERGIDIVMDHKINNEVTELTDEPKLDYLFKIKWSDASHLHNTWEPWSTLKNFKGFRKVENYIKQFIIMDQAIRNDPLTTKEDIEAMDIERERRRDEQEEYTQVERIVDSDRVEDENGDSKLQYYVKWKRLYYDECSWEDAEQIAERAPDQVSRYQQRLKSKILPNLSANYPQSQRPRFEKLSKQPLFIKNGELRDFQLTGLNWMAFLWSRNENGILADEMGLGKTVQTLFLYQLYPLGKKLLKNGLQKLILLMKLIV</sequence>
<dbReference type="PANTHER" id="PTHR45623:SF14">
    <property type="entry name" value="CHROMODOMAIN-HELICASE-DNA-BINDING PROTEIN 1"/>
    <property type="match status" value="1"/>
</dbReference>
<evidence type="ECO:0000256" key="2">
    <source>
        <dbReference type="ARBA" id="ARBA00022741"/>
    </source>
</evidence>
<feature type="compositionally biased region" description="Acidic residues" evidence="7">
    <location>
        <begin position="56"/>
        <end position="78"/>
    </location>
</feature>
<evidence type="ECO:0000256" key="6">
    <source>
        <dbReference type="ARBA" id="ARBA00023242"/>
    </source>
</evidence>
<keyword evidence="4" id="KW-0805">Transcription regulation</keyword>
<dbReference type="InterPro" id="IPR016197">
    <property type="entry name" value="Chromo-like_dom_sf"/>
</dbReference>
<comment type="caution">
    <text evidence="9">The sequence shown here is derived from an EMBL/GenBank/DDBJ whole genome shotgun (WGS) entry which is preliminary data.</text>
</comment>
<dbReference type="EMBL" id="JASBNA010000015">
    <property type="protein sequence ID" value="KAK7686776.1"/>
    <property type="molecule type" value="Genomic_DNA"/>
</dbReference>
<feature type="domain" description="Chromo" evidence="8">
    <location>
        <begin position="158"/>
        <end position="233"/>
    </location>
</feature>
<dbReference type="InterPro" id="IPR023780">
    <property type="entry name" value="Chromo_domain"/>
</dbReference>
<evidence type="ECO:0000259" key="8">
    <source>
        <dbReference type="PROSITE" id="PS50013"/>
    </source>
</evidence>
<dbReference type="Gene3D" id="2.40.50.40">
    <property type="match status" value="2"/>
</dbReference>
<evidence type="ECO:0000313" key="9">
    <source>
        <dbReference type="EMBL" id="KAK7686776.1"/>
    </source>
</evidence>
<keyword evidence="3" id="KW-0067">ATP-binding</keyword>
<dbReference type="GO" id="GO:0005524">
    <property type="term" value="F:ATP binding"/>
    <property type="evidence" value="ECO:0007669"/>
    <property type="project" value="UniProtKB-KW"/>
</dbReference>
<feature type="region of interest" description="Disordered" evidence="7">
    <location>
        <begin position="1"/>
        <end position="113"/>
    </location>
</feature>
<proteinExistence type="predicted"/>
<keyword evidence="5" id="KW-0804">Transcription</keyword>
<protein>
    <recommendedName>
        <fullName evidence="8">Chromo domain-containing protein</fullName>
    </recommendedName>
</protein>
<name>A0AAW0GAY2_9APHY</name>
<accession>A0AAW0GAY2</accession>
<organism evidence="9 10">
    <name type="scientific">Cerrena zonata</name>
    <dbReference type="NCBI Taxonomy" id="2478898"/>
    <lineage>
        <taxon>Eukaryota</taxon>
        <taxon>Fungi</taxon>
        <taxon>Dikarya</taxon>
        <taxon>Basidiomycota</taxon>
        <taxon>Agaricomycotina</taxon>
        <taxon>Agaricomycetes</taxon>
        <taxon>Polyporales</taxon>
        <taxon>Cerrenaceae</taxon>
        <taxon>Cerrena</taxon>
    </lineage>
</organism>
<dbReference type="GO" id="GO:0005634">
    <property type="term" value="C:nucleus"/>
    <property type="evidence" value="ECO:0007669"/>
    <property type="project" value="UniProtKB-SubCell"/>
</dbReference>
<keyword evidence="10" id="KW-1185">Reference proteome</keyword>
<evidence type="ECO:0000256" key="3">
    <source>
        <dbReference type="ARBA" id="ARBA00022840"/>
    </source>
</evidence>
<evidence type="ECO:0000256" key="5">
    <source>
        <dbReference type="ARBA" id="ARBA00023163"/>
    </source>
</evidence>
<dbReference type="SUPFAM" id="SSF54160">
    <property type="entry name" value="Chromo domain-like"/>
    <property type="match status" value="2"/>
</dbReference>
<dbReference type="PANTHER" id="PTHR45623">
    <property type="entry name" value="CHROMODOMAIN-HELICASE-DNA-BINDING PROTEIN 3-RELATED-RELATED"/>
    <property type="match status" value="1"/>
</dbReference>
<comment type="subcellular location">
    <subcellularLocation>
        <location evidence="1">Nucleus</location>
    </subcellularLocation>
</comment>
<dbReference type="InterPro" id="IPR000330">
    <property type="entry name" value="SNF2_N"/>
</dbReference>
<dbReference type="GO" id="GO:0140658">
    <property type="term" value="F:ATP-dependent chromatin remodeler activity"/>
    <property type="evidence" value="ECO:0007669"/>
    <property type="project" value="TreeGrafter"/>
</dbReference>
<dbReference type="GO" id="GO:0016887">
    <property type="term" value="F:ATP hydrolysis activity"/>
    <property type="evidence" value="ECO:0007669"/>
    <property type="project" value="TreeGrafter"/>
</dbReference>
<reference evidence="9 10" key="1">
    <citation type="submission" date="2022-09" db="EMBL/GenBank/DDBJ databases">
        <authorList>
            <person name="Palmer J.M."/>
        </authorList>
    </citation>
    <scope>NUCLEOTIDE SEQUENCE [LARGE SCALE GENOMIC DNA]</scope>
    <source>
        <strain evidence="9 10">DSM 7382</strain>
    </source>
</reference>
<keyword evidence="6" id="KW-0539">Nucleus</keyword>
<dbReference type="InterPro" id="IPR027417">
    <property type="entry name" value="P-loop_NTPase"/>
</dbReference>
<dbReference type="InterPro" id="IPR023779">
    <property type="entry name" value="Chromodomain_CS"/>
</dbReference>
<evidence type="ECO:0000313" key="10">
    <source>
        <dbReference type="Proteomes" id="UP001385951"/>
    </source>
</evidence>
<dbReference type="PROSITE" id="PS00598">
    <property type="entry name" value="CHROMO_1"/>
    <property type="match status" value="1"/>
</dbReference>
<dbReference type="Gene3D" id="3.40.50.10810">
    <property type="entry name" value="Tandem AAA-ATPase domain"/>
    <property type="match status" value="1"/>
</dbReference>
<dbReference type="Proteomes" id="UP001385951">
    <property type="component" value="Unassembled WGS sequence"/>
</dbReference>
<dbReference type="Pfam" id="PF00385">
    <property type="entry name" value="Chromo"/>
    <property type="match status" value="2"/>
</dbReference>
<dbReference type="SUPFAM" id="SSF52540">
    <property type="entry name" value="P-loop containing nucleoside triphosphate hydrolases"/>
    <property type="match status" value="1"/>
</dbReference>
<keyword evidence="2" id="KW-0547">Nucleotide-binding</keyword>
<dbReference type="PROSITE" id="PS50013">
    <property type="entry name" value="CHROMO_2"/>
    <property type="match status" value="2"/>
</dbReference>
<dbReference type="GO" id="GO:0042393">
    <property type="term" value="F:histone binding"/>
    <property type="evidence" value="ECO:0007669"/>
    <property type="project" value="TreeGrafter"/>
</dbReference>
<evidence type="ECO:0000256" key="1">
    <source>
        <dbReference type="ARBA" id="ARBA00004123"/>
    </source>
</evidence>
<dbReference type="GO" id="GO:0003682">
    <property type="term" value="F:chromatin binding"/>
    <property type="evidence" value="ECO:0007669"/>
    <property type="project" value="TreeGrafter"/>
</dbReference>
<dbReference type="Pfam" id="PF00176">
    <property type="entry name" value="SNF2-rel_dom"/>
    <property type="match status" value="1"/>
</dbReference>
<gene>
    <name evidence="9" type="ORF">QCA50_009847</name>
</gene>
<evidence type="ECO:0000256" key="4">
    <source>
        <dbReference type="ARBA" id="ARBA00023015"/>
    </source>
</evidence>